<dbReference type="AlphaFoldDB" id="A0A192C7V4"/>
<gene>
    <name evidence="1" type="ORF">WLH_00408</name>
</gene>
<dbReference type="Proteomes" id="UP000183316">
    <property type="component" value="Chromosome"/>
</dbReference>
<protein>
    <submittedName>
        <fullName evidence="1">Uncharacterized protein</fullName>
    </submittedName>
</protein>
<evidence type="ECO:0000313" key="1">
    <source>
        <dbReference type="EMBL" id="ANK01669.1"/>
    </source>
</evidence>
<dbReference type="EMBL" id="CP015085">
    <property type="protein sequence ID" value="ANK01669.1"/>
    <property type="molecule type" value="Genomic_DNA"/>
</dbReference>
<dbReference type="PATRIC" id="fig|941280.3.peg.409"/>
<evidence type="ECO:0000313" key="2">
    <source>
        <dbReference type="Proteomes" id="UP000183316"/>
    </source>
</evidence>
<organism evidence="1 2">
    <name type="scientific">Escherichia coli O25b:H4</name>
    <dbReference type="NCBI Taxonomy" id="941280"/>
    <lineage>
        <taxon>Bacteria</taxon>
        <taxon>Pseudomonadati</taxon>
        <taxon>Pseudomonadota</taxon>
        <taxon>Gammaproteobacteria</taxon>
        <taxon>Enterobacterales</taxon>
        <taxon>Enterobacteriaceae</taxon>
        <taxon>Escherichia</taxon>
    </lineage>
</organism>
<name>A0A192C7V4_ECO25</name>
<accession>A0A192C7V4</accession>
<proteinExistence type="predicted"/>
<sequence>MVPGSARNPHVLKYGPVSPRWPCPDWLRQLRLMRQAFYFSKRAYKKSLHWEAFRRCFPFLFSRASLLESGAKVKKEAENSSIHCLRYLLVLFKRPLLKRLRR</sequence>
<reference evidence="1 2" key="1">
    <citation type="submission" date="2016-03" db="EMBL/GenBank/DDBJ databases">
        <title>Genome Sequence and Comparative Pathogenic Determinants of Uropathogenic Escherichia coli O25b:H4, a Clinical Isolate from Saudi Arabia.</title>
        <authorList>
            <person name="Alyamani E.A.J."/>
            <person name="Khiyami M.A."/>
            <person name="Booq R.Y."/>
            <person name="Bahwerth F.S."/>
            <person name="Vaisvil B."/>
            <person name="Schmitt D.P."/>
            <person name="Kapatral V."/>
        </authorList>
    </citation>
    <scope>NUCLEOTIDE SEQUENCE [LARGE SCALE GENOMIC DNA]</scope>
    <source>
        <strain evidence="1 2">O25b:H4</strain>
    </source>
</reference>